<dbReference type="GeneID" id="115624138"/>
<feature type="transmembrane region" description="Helical" evidence="1">
    <location>
        <begin position="25"/>
        <end position="50"/>
    </location>
</feature>
<accession>A0A6J2THK7</accession>
<dbReference type="RefSeq" id="XP_030374593.1">
    <property type="nucleotide sequence ID" value="XM_030518733.1"/>
</dbReference>
<dbReference type="AlphaFoldDB" id="A0A6J2THK7"/>
<dbReference type="Proteomes" id="UP000504634">
    <property type="component" value="Unplaced"/>
</dbReference>
<proteinExistence type="predicted"/>
<keyword evidence="1" id="KW-0472">Membrane</keyword>
<keyword evidence="1" id="KW-0812">Transmembrane</keyword>
<evidence type="ECO:0000313" key="3">
    <source>
        <dbReference type="RefSeq" id="XP_030374593.1"/>
    </source>
</evidence>
<evidence type="ECO:0000256" key="1">
    <source>
        <dbReference type="SAM" id="Phobius"/>
    </source>
</evidence>
<protein>
    <submittedName>
        <fullName evidence="3">Uncharacterized protein LOC115624138</fullName>
    </submittedName>
</protein>
<reference evidence="3" key="1">
    <citation type="submission" date="2025-08" db="UniProtKB">
        <authorList>
            <consortium name="RefSeq"/>
        </authorList>
    </citation>
    <scope>IDENTIFICATION</scope>
    <source>
        <strain evidence="3">11010-0011.00</strain>
        <tissue evidence="3">Whole body</tissue>
    </source>
</reference>
<keyword evidence="2" id="KW-1185">Reference proteome</keyword>
<evidence type="ECO:0000313" key="2">
    <source>
        <dbReference type="Proteomes" id="UP000504634"/>
    </source>
</evidence>
<sequence>MENSKLQNSNGGAARRDDSSSYCRALLQDMICFVLLFTMAMLVLWAFFYVMDDMMKVQSQPPKRLGIPLNDTSPMVVGSESPRRCHWPNQWCRLLFNCPKRHAHISPDPMPRAVPLAPDAEPIAPAVKPLTEYLGISS</sequence>
<gene>
    <name evidence="3" type="primary">LOC115624138</name>
</gene>
<dbReference type="OrthoDB" id="7871419at2759"/>
<keyword evidence="1" id="KW-1133">Transmembrane helix</keyword>
<organism evidence="2 3">
    <name type="scientific">Drosophila lebanonensis</name>
    <name type="common">Fruit fly</name>
    <name type="synonym">Scaptodrosophila lebanonensis</name>
    <dbReference type="NCBI Taxonomy" id="7225"/>
    <lineage>
        <taxon>Eukaryota</taxon>
        <taxon>Metazoa</taxon>
        <taxon>Ecdysozoa</taxon>
        <taxon>Arthropoda</taxon>
        <taxon>Hexapoda</taxon>
        <taxon>Insecta</taxon>
        <taxon>Pterygota</taxon>
        <taxon>Neoptera</taxon>
        <taxon>Endopterygota</taxon>
        <taxon>Diptera</taxon>
        <taxon>Brachycera</taxon>
        <taxon>Muscomorpha</taxon>
        <taxon>Ephydroidea</taxon>
        <taxon>Drosophilidae</taxon>
        <taxon>Scaptodrosophila</taxon>
    </lineage>
</organism>
<name>A0A6J2THK7_DROLE</name>